<reference evidence="7" key="1">
    <citation type="submission" date="2022-01" db="EMBL/GenBank/DDBJ databases">
        <authorList>
            <person name="King R."/>
        </authorList>
    </citation>
    <scope>NUCLEOTIDE SEQUENCE</scope>
</reference>
<dbReference type="InterPro" id="IPR000734">
    <property type="entry name" value="TAG_lipase"/>
</dbReference>
<dbReference type="Pfam" id="PF00151">
    <property type="entry name" value="Lipase"/>
    <property type="match status" value="1"/>
</dbReference>
<evidence type="ECO:0000256" key="5">
    <source>
        <dbReference type="SAM" id="SignalP"/>
    </source>
</evidence>
<comment type="similarity">
    <text evidence="2 4">Belongs to the AB hydrolase superfamily. Lipase family.</text>
</comment>
<dbReference type="Proteomes" id="UP001153709">
    <property type="component" value="Chromosome 1"/>
</dbReference>
<evidence type="ECO:0000256" key="3">
    <source>
        <dbReference type="ARBA" id="ARBA00022525"/>
    </source>
</evidence>
<dbReference type="GO" id="GO:0017171">
    <property type="term" value="F:serine hydrolase activity"/>
    <property type="evidence" value="ECO:0007669"/>
    <property type="project" value="TreeGrafter"/>
</dbReference>
<dbReference type="Gene3D" id="3.40.50.1820">
    <property type="entry name" value="alpha/beta hydrolase"/>
    <property type="match status" value="1"/>
</dbReference>
<evidence type="ECO:0000256" key="2">
    <source>
        <dbReference type="ARBA" id="ARBA00010701"/>
    </source>
</evidence>
<protein>
    <recommendedName>
        <fullName evidence="6">Lipase domain-containing protein</fullName>
    </recommendedName>
</protein>
<dbReference type="SUPFAM" id="SSF53474">
    <property type="entry name" value="alpha/beta-Hydrolases"/>
    <property type="match status" value="1"/>
</dbReference>
<evidence type="ECO:0000313" key="7">
    <source>
        <dbReference type="EMBL" id="CAG9827581.1"/>
    </source>
</evidence>
<evidence type="ECO:0000256" key="1">
    <source>
        <dbReference type="ARBA" id="ARBA00004613"/>
    </source>
</evidence>
<keyword evidence="3" id="KW-0964">Secreted</keyword>
<feature type="signal peptide" evidence="5">
    <location>
        <begin position="1"/>
        <end position="24"/>
    </location>
</feature>
<feature type="domain" description="Lipase" evidence="6">
    <location>
        <begin position="38"/>
        <end position="259"/>
    </location>
</feature>
<evidence type="ECO:0000313" key="8">
    <source>
        <dbReference type="Proteomes" id="UP001153709"/>
    </source>
</evidence>
<dbReference type="InterPro" id="IPR013818">
    <property type="entry name" value="Lipase"/>
</dbReference>
<organism evidence="7 8">
    <name type="scientific">Diabrotica balteata</name>
    <name type="common">Banded cucumber beetle</name>
    <dbReference type="NCBI Taxonomy" id="107213"/>
    <lineage>
        <taxon>Eukaryota</taxon>
        <taxon>Metazoa</taxon>
        <taxon>Ecdysozoa</taxon>
        <taxon>Arthropoda</taxon>
        <taxon>Hexapoda</taxon>
        <taxon>Insecta</taxon>
        <taxon>Pterygota</taxon>
        <taxon>Neoptera</taxon>
        <taxon>Endopterygota</taxon>
        <taxon>Coleoptera</taxon>
        <taxon>Polyphaga</taxon>
        <taxon>Cucujiformia</taxon>
        <taxon>Chrysomeloidea</taxon>
        <taxon>Chrysomelidae</taxon>
        <taxon>Galerucinae</taxon>
        <taxon>Diabroticina</taxon>
        <taxon>Diabroticites</taxon>
        <taxon>Diabrotica</taxon>
    </lineage>
</organism>
<dbReference type="PANTHER" id="PTHR11610">
    <property type="entry name" value="LIPASE"/>
    <property type="match status" value="1"/>
</dbReference>
<sequence>MKMFLKDFGVVLCLVVTTARFSSADLGNIDSPVDYSLATIQDDDVSFLIYQNSGTSFQTVAIGQNVVLTPNVRIIIHGYNENPDLEWVVQMRDGFLSKGSYIVVVVDWSKAATNYELGASNVQKLGEYVGQFLIDSGLDYSRSEIIGSCLGGHAAGHAGKYFFQKTGKMVPRIFGLDVAAKKFELPEVPEENRLSIKDADFVGVVHTDARQWGFKQPIGMVDFYPNGGNYQPGCNGADVDEDVCSHVRANYLFAESITSLVQTEEVNIVIEDGLVVSNPVDPNVARLIMFGEQVEQQPGPGSFVFSTQAVPPYLVISQ</sequence>
<comment type="subcellular location">
    <subcellularLocation>
        <location evidence="1">Secreted</location>
    </subcellularLocation>
</comment>
<dbReference type="PANTHER" id="PTHR11610:SF173">
    <property type="entry name" value="LIPASE DOMAIN-CONTAINING PROTEIN-RELATED"/>
    <property type="match status" value="1"/>
</dbReference>
<accession>A0A9N9SQS2</accession>
<feature type="chain" id="PRO_5040379206" description="Lipase domain-containing protein" evidence="5">
    <location>
        <begin position="25"/>
        <end position="318"/>
    </location>
</feature>
<keyword evidence="5" id="KW-0732">Signal</keyword>
<dbReference type="GO" id="GO:0016042">
    <property type="term" value="P:lipid catabolic process"/>
    <property type="evidence" value="ECO:0007669"/>
    <property type="project" value="TreeGrafter"/>
</dbReference>
<dbReference type="AlphaFoldDB" id="A0A9N9SQS2"/>
<name>A0A9N9SQS2_DIABA</name>
<dbReference type="InterPro" id="IPR029058">
    <property type="entry name" value="AB_hydrolase_fold"/>
</dbReference>
<dbReference type="GO" id="GO:0016298">
    <property type="term" value="F:lipase activity"/>
    <property type="evidence" value="ECO:0007669"/>
    <property type="project" value="InterPro"/>
</dbReference>
<gene>
    <name evidence="7" type="ORF">DIABBA_LOCUS1569</name>
</gene>
<evidence type="ECO:0000259" key="6">
    <source>
        <dbReference type="Pfam" id="PF00151"/>
    </source>
</evidence>
<dbReference type="EMBL" id="OU898276">
    <property type="protein sequence ID" value="CAG9827581.1"/>
    <property type="molecule type" value="Genomic_DNA"/>
</dbReference>
<keyword evidence="8" id="KW-1185">Reference proteome</keyword>
<dbReference type="OrthoDB" id="6755582at2759"/>
<evidence type="ECO:0000256" key="4">
    <source>
        <dbReference type="RuleBase" id="RU004262"/>
    </source>
</evidence>
<proteinExistence type="inferred from homology"/>
<dbReference type="PRINTS" id="PR00821">
    <property type="entry name" value="TAGLIPASE"/>
</dbReference>
<dbReference type="GO" id="GO:0005615">
    <property type="term" value="C:extracellular space"/>
    <property type="evidence" value="ECO:0007669"/>
    <property type="project" value="TreeGrafter"/>
</dbReference>